<accession>A0A6J4LCR3</accession>
<proteinExistence type="predicted"/>
<feature type="compositionally biased region" description="Basic and acidic residues" evidence="1">
    <location>
        <begin position="29"/>
        <end position="42"/>
    </location>
</feature>
<feature type="compositionally biased region" description="Basic residues" evidence="1">
    <location>
        <begin position="9"/>
        <end position="22"/>
    </location>
</feature>
<feature type="non-terminal residue" evidence="2">
    <location>
        <position position="136"/>
    </location>
</feature>
<feature type="compositionally biased region" description="Basic residues" evidence="1">
    <location>
        <begin position="62"/>
        <end position="77"/>
    </location>
</feature>
<reference evidence="2" key="1">
    <citation type="submission" date="2020-02" db="EMBL/GenBank/DDBJ databases">
        <authorList>
            <person name="Meier V. D."/>
        </authorList>
    </citation>
    <scope>NUCLEOTIDE SEQUENCE</scope>
    <source>
        <strain evidence="2">AVDCRST_MAG11</strain>
    </source>
</reference>
<feature type="non-terminal residue" evidence="2">
    <location>
        <position position="1"/>
    </location>
</feature>
<dbReference type="EMBL" id="CADCTU010000512">
    <property type="protein sequence ID" value="CAA9325448.1"/>
    <property type="molecule type" value="Genomic_DNA"/>
</dbReference>
<organism evidence="2">
    <name type="scientific">uncultured Gemmatimonadaceae bacterium</name>
    <dbReference type="NCBI Taxonomy" id="246130"/>
    <lineage>
        <taxon>Bacteria</taxon>
        <taxon>Pseudomonadati</taxon>
        <taxon>Gemmatimonadota</taxon>
        <taxon>Gemmatimonadia</taxon>
        <taxon>Gemmatimonadales</taxon>
        <taxon>Gemmatimonadaceae</taxon>
        <taxon>environmental samples</taxon>
    </lineage>
</organism>
<evidence type="ECO:0000256" key="1">
    <source>
        <dbReference type="SAM" id="MobiDB-lite"/>
    </source>
</evidence>
<name>A0A6J4LCR3_9BACT</name>
<dbReference type="AlphaFoldDB" id="A0A6J4LCR3"/>
<sequence>GPAQPPRPIARRRGLQGRRARAPRPPARAADRHRAARAPREGRARRRAAPRRGAGAADRARPGRRGLRLLRLPRHRGRGDGDRRAHVRVRLVLPVARRPGRVARRVRLLRPDPRGPRVRLALLRALGRGRRLGGSL</sequence>
<protein>
    <submittedName>
        <fullName evidence="2">Uncharacterized protein</fullName>
    </submittedName>
</protein>
<feature type="region of interest" description="Disordered" evidence="1">
    <location>
        <begin position="1"/>
        <end position="83"/>
    </location>
</feature>
<evidence type="ECO:0000313" key="2">
    <source>
        <dbReference type="EMBL" id="CAA9325448.1"/>
    </source>
</evidence>
<gene>
    <name evidence="2" type="ORF">AVDCRST_MAG11-2205</name>
</gene>